<name>A0AAV7QRW2_PLEWA</name>
<dbReference type="AlphaFoldDB" id="A0AAV7QRW2"/>
<organism evidence="2 3">
    <name type="scientific">Pleurodeles waltl</name>
    <name type="common">Iberian ribbed newt</name>
    <dbReference type="NCBI Taxonomy" id="8319"/>
    <lineage>
        <taxon>Eukaryota</taxon>
        <taxon>Metazoa</taxon>
        <taxon>Chordata</taxon>
        <taxon>Craniata</taxon>
        <taxon>Vertebrata</taxon>
        <taxon>Euteleostomi</taxon>
        <taxon>Amphibia</taxon>
        <taxon>Batrachia</taxon>
        <taxon>Caudata</taxon>
        <taxon>Salamandroidea</taxon>
        <taxon>Salamandridae</taxon>
        <taxon>Pleurodelinae</taxon>
        <taxon>Pleurodeles</taxon>
    </lineage>
</organism>
<evidence type="ECO:0000313" key="3">
    <source>
        <dbReference type="Proteomes" id="UP001066276"/>
    </source>
</evidence>
<feature type="region of interest" description="Disordered" evidence="1">
    <location>
        <begin position="1"/>
        <end position="20"/>
    </location>
</feature>
<keyword evidence="3" id="KW-1185">Reference proteome</keyword>
<reference evidence="2" key="1">
    <citation type="journal article" date="2022" name="bioRxiv">
        <title>Sequencing and chromosome-scale assembly of the giantPleurodeles waltlgenome.</title>
        <authorList>
            <person name="Brown T."/>
            <person name="Elewa A."/>
            <person name="Iarovenko S."/>
            <person name="Subramanian E."/>
            <person name="Araus A.J."/>
            <person name="Petzold A."/>
            <person name="Susuki M."/>
            <person name="Suzuki K.-i.T."/>
            <person name="Hayashi T."/>
            <person name="Toyoda A."/>
            <person name="Oliveira C."/>
            <person name="Osipova E."/>
            <person name="Leigh N.D."/>
            <person name="Simon A."/>
            <person name="Yun M.H."/>
        </authorList>
    </citation>
    <scope>NUCLEOTIDE SEQUENCE</scope>
    <source>
        <strain evidence="2">20211129_DDA</strain>
        <tissue evidence="2">Liver</tissue>
    </source>
</reference>
<evidence type="ECO:0000256" key="1">
    <source>
        <dbReference type="SAM" id="MobiDB-lite"/>
    </source>
</evidence>
<sequence>MGSSWGWSRNHAEALTRNTPDMACKQEMAGDRKRPPQKQTPCSGPLFRPCCKWGTGRKRKGGDIEGTMAQCGRSIF</sequence>
<dbReference type="EMBL" id="JANPWB010000010">
    <property type="protein sequence ID" value="KAJ1141168.1"/>
    <property type="molecule type" value="Genomic_DNA"/>
</dbReference>
<evidence type="ECO:0000313" key="2">
    <source>
        <dbReference type="EMBL" id="KAJ1141168.1"/>
    </source>
</evidence>
<comment type="caution">
    <text evidence="2">The sequence shown here is derived from an EMBL/GenBank/DDBJ whole genome shotgun (WGS) entry which is preliminary data.</text>
</comment>
<proteinExistence type="predicted"/>
<gene>
    <name evidence="2" type="ORF">NDU88_007503</name>
</gene>
<dbReference type="Proteomes" id="UP001066276">
    <property type="component" value="Chromosome 6"/>
</dbReference>
<protein>
    <submittedName>
        <fullName evidence="2">Uncharacterized protein</fullName>
    </submittedName>
</protein>
<accession>A0AAV7QRW2</accession>